<accession>A0A2G5P9Q4</accession>
<dbReference type="EMBL" id="PDCN02000012">
    <property type="protein sequence ID" value="PIB75098.1"/>
    <property type="molecule type" value="Genomic_DNA"/>
</dbReference>
<feature type="signal peptide" evidence="2">
    <location>
        <begin position="1"/>
        <end position="28"/>
    </location>
</feature>
<feature type="chain" id="PRO_5038397960" description="Lipoprotein" evidence="2">
    <location>
        <begin position="29"/>
        <end position="199"/>
    </location>
</feature>
<dbReference type="PROSITE" id="PS51257">
    <property type="entry name" value="PROKAR_LIPOPROTEIN"/>
    <property type="match status" value="1"/>
</dbReference>
<dbReference type="AlphaFoldDB" id="A0A2G5P9Q4"/>
<proteinExistence type="predicted"/>
<evidence type="ECO:0000256" key="2">
    <source>
        <dbReference type="SAM" id="SignalP"/>
    </source>
</evidence>
<dbReference type="OrthoDB" id="4763538at2"/>
<comment type="caution">
    <text evidence="3">The sequence shown here is derived from an EMBL/GenBank/DDBJ whole genome shotgun (WGS) entry which is preliminary data.</text>
</comment>
<keyword evidence="4" id="KW-1185">Reference proteome</keyword>
<evidence type="ECO:0000256" key="1">
    <source>
        <dbReference type="SAM" id="MobiDB-lite"/>
    </source>
</evidence>
<name>A0A2G5P9Q4_9MYCO</name>
<reference evidence="3 4" key="1">
    <citation type="journal article" date="2017" name="Infect. Genet. Evol.">
        <title>The new phylogeny of the genus Mycobacterium: The old and the news.</title>
        <authorList>
            <person name="Tortoli E."/>
            <person name="Fedrizzi T."/>
            <person name="Meehan C.J."/>
            <person name="Trovato A."/>
            <person name="Grottola A."/>
            <person name="Giacobazzi E."/>
            <person name="Serpini G.F."/>
            <person name="Tagliazucchi S."/>
            <person name="Fabio A."/>
            <person name="Bettua C."/>
            <person name="Bertorelli R."/>
            <person name="Frascaro F."/>
            <person name="De Sanctis V."/>
            <person name="Pecorari M."/>
            <person name="Jousson O."/>
            <person name="Segata N."/>
            <person name="Cirillo D.M."/>
        </authorList>
    </citation>
    <scope>NUCLEOTIDE SEQUENCE [LARGE SCALE GENOMIC DNA]</scope>
    <source>
        <strain evidence="3 4">CIP1034565</strain>
    </source>
</reference>
<gene>
    <name evidence="3" type="ORF">CQY22_010885</name>
</gene>
<keyword evidence="2" id="KW-0732">Signal</keyword>
<evidence type="ECO:0008006" key="5">
    <source>
        <dbReference type="Google" id="ProtNLM"/>
    </source>
</evidence>
<dbReference type="RefSeq" id="WP_090585051.1">
    <property type="nucleotide sequence ID" value="NZ_CP104302.1"/>
</dbReference>
<protein>
    <recommendedName>
        <fullName evidence="5">Lipoprotein</fullName>
    </recommendedName>
</protein>
<evidence type="ECO:0000313" key="3">
    <source>
        <dbReference type="EMBL" id="PIB75098.1"/>
    </source>
</evidence>
<sequence length="199" mass="20881">MPRTTGYRRHTCGLAVALATALTASSCAIVESGTPRAMFATTTIDGVRLTASSTGLDDPLRIGGSDVAAPDAPVVVAGIAPVRVTAGDGPPTAPVTLTFDLTDRPDLSERFSASVAPVVQSVSATDPDRTELTPARWDPERRTATAEVSQLTDHQLRVFDNVRGLIPQPQPAADPPDEPCAQNSELRLGVRSTPHPPTR</sequence>
<organism evidence="3 4">
    <name type="scientific">Mycolicibacterium brumae</name>
    <dbReference type="NCBI Taxonomy" id="85968"/>
    <lineage>
        <taxon>Bacteria</taxon>
        <taxon>Bacillati</taxon>
        <taxon>Actinomycetota</taxon>
        <taxon>Actinomycetes</taxon>
        <taxon>Mycobacteriales</taxon>
        <taxon>Mycobacteriaceae</taxon>
        <taxon>Mycolicibacterium</taxon>
    </lineage>
</organism>
<dbReference type="STRING" id="85968.GCA_900073015_00234"/>
<dbReference type="Proteomes" id="UP000230551">
    <property type="component" value="Unassembled WGS sequence"/>
</dbReference>
<feature type="region of interest" description="Disordered" evidence="1">
    <location>
        <begin position="162"/>
        <end position="199"/>
    </location>
</feature>
<evidence type="ECO:0000313" key="4">
    <source>
        <dbReference type="Proteomes" id="UP000230551"/>
    </source>
</evidence>